<dbReference type="GO" id="GO:0016020">
    <property type="term" value="C:membrane"/>
    <property type="evidence" value="ECO:0007669"/>
    <property type="project" value="UniProtKB-SubCell"/>
</dbReference>
<feature type="domain" description="HemY N-terminal" evidence="7">
    <location>
        <begin position="30"/>
        <end position="143"/>
    </location>
</feature>
<keyword evidence="3 6" id="KW-1133">Transmembrane helix</keyword>
<comment type="subcellular location">
    <subcellularLocation>
        <location evidence="1">Membrane</location>
    </subcellularLocation>
</comment>
<dbReference type="EMBL" id="CP002018">
    <property type="protein sequence ID" value="AEM42018.1"/>
    <property type="molecule type" value="Genomic_DNA"/>
</dbReference>
<dbReference type="Proteomes" id="UP000000692">
    <property type="component" value="Chromosome"/>
</dbReference>
<evidence type="ECO:0000256" key="6">
    <source>
        <dbReference type="SAM" id="Phobius"/>
    </source>
</evidence>
<dbReference type="AlphaFoldDB" id="F9Y5U3"/>
<dbReference type="Gene3D" id="1.25.40.10">
    <property type="entry name" value="Tetratricopeptide repeat domain"/>
    <property type="match status" value="1"/>
</dbReference>
<keyword evidence="2 6" id="KW-0812">Transmembrane</keyword>
<evidence type="ECO:0000256" key="4">
    <source>
        <dbReference type="ARBA" id="ARBA00023136"/>
    </source>
</evidence>
<dbReference type="KEGG" id="kvl:KVU_2179"/>
<reference evidence="8 9" key="1">
    <citation type="journal article" date="2011" name="J. Bacteriol.">
        <title>Complete genome sequence of the industrial strain Ketogulonicigenium vulgare WSH-001.</title>
        <authorList>
            <person name="Liu L."/>
            <person name="Li Y."/>
            <person name="Zhang J."/>
            <person name="Zhou Z."/>
            <person name="Liu J."/>
            <person name="Li X."/>
            <person name="Zhou J."/>
            <person name="Du G."/>
            <person name="Wang L."/>
            <person name="Chen J."/>
        </authorList>
    </citation>
    <scope>NUCLEOTIDE SEQUENCE [LARGE SCALE GENOMIC DNA]</scope>
    <source>
        <strain evidence="8 9">WSH-001</strain>
    </source>
</reference>
<keyword evidence="4 6" id="KW-0472">Membrane</keyword>
<dbReference type="PIRSF" id="PIRSF031802">
    <property type="entry name" value="UCP031802"/>
    <property type="match status" value="1"/>
</dbReference>
<evidence type="ECO:0000256" key="1">
    <source>
        <dbReference type="ARBA" id="ARBA00004370"/>
    </source>
</evidence>
<organism evidence="8 9">
    <name type="scientific">Ketogulonicigenium vulgare (strain WSH-001)</name>
    <dbReference type="NCBI Taxonomy" id="759362"/>
    <lineage>
        <taxon>Bacteria</taxon>
        <taxon>Pseudomonadati</taxon>
        <taxon>Pseudomonadota</taxon>
        <taxon>Alphaproteobacteria</taxon>
        <taxon>Rhodobacterales</taxon>
        <taxon>Roseobacteraceae</taxon>
        <taxon>Ketogulonicigenium</taxon>
    </lineage>
</organism>
<gene>
    <name evidence="8" type="ordered locus">KVU_2179</name>
</gene>
<dbReference type="OrthoDB" id="9798343at2"/>
<evidence type="ECO:0000313" key="9">
    <source>
        <dbReference type="Proteomes" id="UP000000692"/>
    </source>
</evidence>
<dbReference type="Pfam" id="PF07219">
    <property type="entry name" value="HemY_N"/>
    <property type="match status" value="1"/>
</dbReference>
<dbReference type="RefSeq" id="WP_013385401.1">
    <property type="nucleotide sequence ID" value="NC_017384.1"/>
</dbReference>
<sequence>MIWSLLKILTFVVIVTGVTAGAVWLAEMPGGAVVTLGGVEVTLRPLESVVAIAIVMLLFWAVLRLLGLLLAVLRFINGDDTAVSRYFSRGRERKGMKALSDSVLALAAGEAKEALARAKVADKYLGAPDVTHVLLAHTAERAGETHLAEETYKELLTSDRTRFVALQGLMKQKLTAGDTVTALKLAEAAFKARPENVEVQDVLLRLQAESSDWAGARATLGEKARRGALPRDVYRRRDAVLALSEAQAVFDDKVPIDARERAIEANRLSPDLVPAAVMAARSYIKDGNPRYATRVLRKAWEVQPHPDLAEAFAEIMPDERPDQRLARFETLTNLRTDHAENKMLRAELLIANGDFPAARRALGELVEGADATSRSLALMAAIERGMGADESVVRGWLTRALTAPRGPQWVCGQCGKVHAQWLPVCASCHGFDTLAWTTPPASDFAMPGGAAMLPLIVGAPVAPVDLSGDVVEQAVKPAPTPAPQTKVEDAEEEVILPPPPDVELPEETDTRRAN</sequence>
<dbReference type="SUPFAM" id="SSF48452">
    <property type="entry name" value="TPR-like"/>
    <property type="match status" value="1"/>
</dbReference>
<dbReference type="PATRIC" id="fig|759362.5.peg.2262"/>
<proteinExistence type="predicted"/>
<evidence type="ECO:0000259" key="7">
    <source>
        <dbReference type="Pfam" id="PF07219"/>
    </source>
</evidence>
<evidence type="ECO:0000256" key="2">
    <source>
        <dbReference type="ARBA" id="ARBA00022692"/>
    </source>
</evidence>
<feature type="transmembrane region" description="Helical" evidence="6">
    <location>
        <begin position="49"/>
        <end position="76"/>
    </location>
</feature>
<evidence type="ECO:0000256" key="3">
    <source>
        <dbReference type="ARBA" id="ARBA00022989"/>
    </source>
</evidence>
<dbReference type="InterPro" id="IPR011990">
    <property type="entry name" value="TPR-like_helical_dom_sf"/>
</dbReference>
<dbReference type="InterPro" id="IPR016982">
    <property type="entry name" value="Mms48"/>
</dbReference>
<accession>F9Y5U3</accession>
<feature type="region of interest" description="Disordered" evidence="5">
    <location>
        <begin position="473"/>
        <end position="514"/>
    </location>
</feature>
<evidence type="ECO:0000256" key="5">
    <source>
        <dbReference type="SAM" id="MobiDB-lite"/>
    </source>
</evidence>
<dbReference type="InterPro" id="IPR010817">
    <property type="entry name" value="HemY_N"/>
</dbReference>
<keyword evidence="9" id="KW-1185">Reference proteome</keyword>
<protein>
    <submittedName>
        <fullName evidence="8">Uncharacterized HemY-like protein membrane protein</fullName>
    </submittedName>
</protein>
<evidence type="ECO:0000313" key="8">
    <source>
        <dbReference type="EMBL" id="AEM42018.1"/>
    </source>
</evidence>
<dbReference type="eggNOG" id="COG3898">
    <property type="taxonomic scope" value="Bacteria"/>
</dbReference>
<name>F9Y5U3_KETVW</name>
<dbReference type="HOGENOM" id="CLU_028454_0_0_5"/>